<dbReference type="SUPFAM" id="SSF54913">
    <property type="entry name" value="GlnB-like"/>
    <property type="match status" value="1"/>
</dbReference>
<evidence type="ECO:0000313" key="2">
    <source>
        <dbReference type="Proteomes" id="UP000587760"/>
    </source>
</evidence>
<name>A0A841RFC2_9SPIO</name>
<dbReference type="InterPro" id="IPR002187">
    <property type="entry name" value="N-reg_PII"/>
</dbReference>
<gene>
    <name evidence="1" type="ORF">HNR50_002735</name>
</gene>
<sequence length="92" mass="10582">MKRVELIANHSVEEDLFEAFERRDIVKAFTKIPSVHGAGNSTPKRGDHIWPEENFLLLIFCEDEEAELISQSVSEVKEHFHGEGIKLFISQM</sequence>
<dbReference type="InterPro" id="IPR011322">
    <property type="entry name" value="N-reg_PII-like_a/b"/>
</dbReference>
<reference evidence="1 2" key="1">
    <citation type="submission" date="2020-08" db="EMBL/GenBank/DDBJ databases">
        <title>Genomic Encyclopedia of Type Strains, Phase IV (KMG-IV): sequencing the most valuable type-strain genomes for metagenomic binning, comparative biology and taxonomic classification.</title>
        <authorList>
            <person name="Goeker M."/>
        </authorList>
    </citation>
    <scope>NUCLEOTIDE SEQUENCE [LARGE SCALE GENOMIC DNA]</scope>
    <source>
        <strain evidence="1 2">DSM 2461</strain>
    </source>
</reference>
<comment type="caution">
    <text evidence="1">The sequence shown here is derived from an EMBL/GenBank/DDBJ whole genome shotgun (WGS) entry which is preliminary data.</text>
</comment>
<dbReference type="EMBL" id="JACHGJ010000005">
    <property type="protein sequence ID" value="MBB6481062.1"/>
    <property type="molecule type" value="Genomic_DNA"/>
</dbReference>
<organism evidence="1 2">
    <name type="scientific">Spirochaeta isovalerica</name>
    <dbReference type="NCBI Taxonomy" id="150"/>
    <lineage>
        <taxon>Bacteria</taxon>
        <taxon>Pseudomonadati</taxon>
        <taxon>Spirochaetota</taxon>
        <taxon>Spirochaetia</taxon>
        <taxon>Spirochaetales</taxon>
        <taxon>Spirochaetaceae</taxon>
        <taxon>Spirochaeta</taxon>
    </lineage>
</organism>
<dbReference type="GO" id="GO:0030234">
    <property type="term" value="F:enzyme regulator activity"/>
    <property type="evidence" value="ECO:0007669"/>
    <property type="project" value="InterPro"/>
</dbReference>
<dbReference type="Proteomes" id="UP000587760">
    <property type="component" value="Unassembled WGS sequence"/>
</dbReference>
<evidence type="ECO:0000313" key="1">
    <source>
        <dbReference type="EMBL" id="MBB6481062.1"/>
    </source>
</evidence>
<dbReference type="AlphaFoldDB" id="A0A841RFC2"/>
<dbReference type="Pfam" id="PF00543">
    <property type="entry name" value="P-II"/>
    <property type="match status" value="1"/>
</dbReference>
<dbReference type="NCBIfam" id="NF045581">
    <property type="entry name" value="PG0541_fam"/>
    <property type="match status" value="1"/>
</dbReference>
<proteinExistence type="predicted"/>
<dbReference type="GO" id="GO:0006808">
    <property type="term" value="P:regulation of nitrogen utilization"/>
    <property type="evidence" value="ECO:0007669"/>
    <property type="project" value="InterPro"/>
</dbReference>
<keyword evidence="2" id="KW-1185">Reference proteome</keyword>
<accession>A0A841RFC2</accession>
<dbReference type="RefSeq" id="WP_184747308.1">
    <property type="nucleotide sequence ID" value="NZ_JACHGJ010000005.1"/>
</dbReference>
<protein>
    <recommendedName>
        <fullName evidence="3">Nitrogen regulatory protein P-II</fullName>
    </recommendedName>
</protein>
<evidence type="ECO:0008006" key="3">
    <source>
        <dbReference type="Google" id="ProtNLM"/>
    </source>
</evidence>
<dbReference type="InterPro" id="IPR015867">
    <property type="entry name" value="N-reg_PII/ATP_PRibTrfase_C"/>
</dbReference>
<dbReference type="Gene3D" id="3.30.70.120">
    <property type="match status" value="1"/>
</dbReference>